<dbReference type="RefSeq" id="WP_343187398.1">
    <property type="nucleotide sequence ID" value="NZ_JBCITM010000028.1"/>
</dbReference>
<keyword evidence="2" id="KW-0732">Signal</keyword>
<keyword evidence="1" id="KW-1133">Transmembrane helix</keyword>
<sequence length="386" mass="43017">MMTVKPLCLRKGCFYLLMLLSLARPVEASVTELQVDYYGVDTCLYCLEAEALLHAALDQAAHENPSLRVQVQKITTHGQEGTARLRATAQQYGVTPMIPLVVVNHHLPLSGLEAIRGFLEPDTLARYLATGDPPRSSLPERPVSFALPVVLMAGLLDGLNPCALAMLMFLLSYVMMAGAQGDDYRQVLTVGWIYAGATFLTYFVIGAGLMTFLLQLAFLPAALRVVYALTVLFCLVFAGLNLMDYHHLRTGNERAVKTQLPKKLKHLIHRLVRQRLSPASLYLTTFFVSVLVSLIDFLCTGQIYLPTLTFMLSTQPGQWQLYGLLALYNLMFIVPIILVFYAVYGAKTILTVSHTLTRHLKHIKLAGAFFYTGMAVYVLVILQRWL</sequence>
<evidence type="ECO:0000313" key="4">
    <source>
        <dbReference type="Proteomes" id="UP001407405"/>
    </source>
</evidence>
<evidence type="ECO:0000256" key="2">
    <source>
        <dbReference type="SAM" id="SignalP"/>
    </source>
</evidence>
<reference evidence="3 4" key="1">
    <citation type="submission" date="2024-04" db="EMBL/GenBank/DDBJ databases">
        <title>Genome sequencing and metabolic network reconstruction of aminoacids and betaine degradation by Anoxynatronum sibiricum.</title>
        <authorList>
            <person name="Detkova E.N."/>
            <person name="Boltjanskaja Y.V."/>
            <person name="Mardanov A.V."/>
            <person name="Kevbrin V."/>
        </authorList>
    </citation>
    <scope>NUCLEOTIDE SEQUENCE [LARGE SCALE GENOMIC DNA]</scope>
    <source>
        <strain evidence="3 4">Z-7981</strain>
    </source>
</reference>
<feature type="transmembrane region" description="Helical" evidence="1">
    <location>
        <begin position="325"/>
        <end position="344"/>
    </location>
</feature>
<feature type="transmembrane region" description="Helical" evidence="1">
    <location>
        <begin position="225"/>
        <end position="243"/>
    </location>
</feature>
<keyword evidence="1" id="KW-0472">Membrane</keyword>
<keyword evidence="1" id="KW-0812">Transmembrane</keyword>
<organism evidence="3 4">
    <name type="scientific">Anoxynatronum sibiricum</name>
    <dbReference type="NCBI Taxonomy" id="210623"/>
    <lineage>
        <taxon>Bacteria</taxon>
        <taxon>Bacillati</taxon>
        <taxon>Bacillota</taxon>
        <taxon>Clostridia</taxon>
        <taxon>Eubacteriales</taxon>
        <taxon>Clostridiaceae</taxon>
        <taxon>Anoxynatronum</taxon>
    </lineage>
</organism>
<feature type="transmembrane region" description="Helical" evidence="1">
    <location>
        <begin position="145"/>
        <end position="171"/>
    </location>
</feature>
<accession>A0ABU9VYP3</accession>
<feature type="signal peptide" evidence="2">
    <location>
        <begin position="1"/>
        <end position="28"/>
    </location>
</feature>
<feature type="transmembrane region" description="Helical" evidence="1">
    <location>
        <begin position="192"/>
        <end position="219"/>
    </location>
</feature>
<gene>
    <name evidence="3" type="ORF">AAIG11_16610</name>
</gene>
<evidence type="ECO:0000313" key="3">
    <source>
        <dbReference type="EMBL" id="MEN1762113.1"/>
    </source>
</evidence>
<feature type="transmembrane region" description="Helical" evidence="1">
    <location>
        <begin position="365"/>
        <end position="385"/>
    </location>
</feature>
<feature type="transmembrane region" description="Helical" evidence="1">
    <location>
        <begin position="279"/>
        <end position="305"/>
    </location>
</feature>
<dbReference type="Proteomes" id="UP001407405">
    <property type="component" value="Unassembled WGS sequence"/>
</dbReference>
<keyword evidence="4" id="KW-1185">Reference proteome</keyword>
<feature type="chain" id="PRO_5046788437" evidence="2">
    <location>
        <begin position="29"/>
        <end position="386"/>
    </location>
</feature>
<dbReference type="EMBL" id="JBCITM010000028">
    <property type="protein sequence ID" value="MEN1762113.1"/>
    <property type="molecule type" value="Genomic_DNA"/>
</dbReference>
<protein>
    <submittedName>
        <fullName evidence="3">Uncharacterized protein</fullName>
    </submittedName>
</protein>
<proteinExistence type="predicted"/>
<comment type="caution">
    <text evidence="3">The sequence shown here is derived from an EMBL/GenBank/DDBJ whole genome shotgun (WGS) entry which is preliminary data.</text>
</comment>
<evidence type="ECO:0000256" key="1">
    <source>
        <dbReference type="SAM" id="Phobius"/>
    </source>
</evidence>
<name>A0ABU9VYP3_9CLOT</name>